<dbReference type="EMBL" id="JBGONM010000009">
    <property type="protein sequence ID" value="MEZ8080584.1"/>
    <property type="molecule type" value="Genomic_DNA"/>
</dbReference>
<dbReference type="Pfam" id="PF10986">
    <property type="entry name" value="ZrgA"/>
    <property type="match status" value="2"/>
</dbReference>
<keyword evidence="4" id="KW-1185">Reference proteome</keyword>
<evidence type="ECO:0000313" key="4">
    <source>
        <dbReference type="Proteomes" id="UP001569154"/>
    </source>
</evidence>
<name>A0ABV4KYT6_9GAMM</name>
<reference evidence="3 4" key="1">
    <citation type="submission" date="2024-06" db="EMBL/GenBank/DDBJ databases">
        <authorList>
            <person name="Steensen K."/>
            <person name="Seneca J."/>
            <person name="Bartlau N."/>
            <person name="Yu A.X."/>
            <person name="Polz M.F."/>
        </authorList>
    </citation>
    <scope>NUCLEOTIDE SEQUENCE [LARGE SCALE GENOMIC DNA]</scope>
    <source>
        <strain evidence="3 4">1F260</strain>
    </source>
</reference>
<evidence type="ECO:0000256" key="2">
    <source>
        <dbReference type="SAM" id="SignalP"/>
    </source>
</evidence>
<evidence type="ECO:0000313" key="3">
    <source>
        <dbReference type="EMBL" id="MEZ8080584.1"/>
    </source>
</evidence>
<gene>
    <name evidence="3" type="ORF">ACED35_05635</name>
</gene>
<dbReference type="Proteomes" id="UP001569154">
    <property type="component" value="Unassembled WGS sequence"/>
</dbReference>
<dbReference type="InterPro" id="IPR021253">
    <property type="entry name" value="ZrgA-like"/>
</dbReference>
<comment type="caution">
    <text evidence="3">The sequence shown here is derived from an EMBL/GenBank/DDBJ whole genome shotgun (WGS) entry which is preliminary data.</text>
</comment>
<keyword evidence="2" id="KW-0732">Signal</keyword>
<protein>
    <submittedName>
        <fullName evidence="3">DUF2796 domain-containing protein</fullName>
    </submittedName>
</protein>
<feature type="region of interest" description="Disordered" evidence="1">
    <location>
        <begin position="113"/>
        <end position="192"/>
    </location>
</feature>
<feature type="signal peptide" evidence="2">
    <location>
        <begin position="1"/>
        <end position="22"/>
    </location>
</feature>
<sequence length="249" mass="27461">MRITPLFTLSAVALCLSSTAFAESAEFRQHSAHQHGLVEWVIAQDGNDLLVEIAAPGSDVVGFEHAPKNDEQTTALNSALIALADASALFAVNSGANCSLEEKNISHTLAASKEGEHDDHGHDDHGHDDHKGHDDHGHDDHKDHDDHGHDDHKGHDDHDHDDHKDHDDHGHDDHKDHDHHDHDDHEGEDGHGEFNVQYTFHCDNPENLTSVTTGWFKVFPQTEQIKVQSLTDSGVTATDMTASSNTFKF</sequence>
<accession>A0ABV4KYT6</accession>
<proteinExistence type="predicted"/>
<evidence type="ECO:0000256" key="1">
    <source>
        <dbReference type="SAM" id="MobiDB-lite"/>
    </source>
</evidence>
<organism evidence="3 4">
    <name type="scientific">Enterovibrio norvegicus</name>
    <dbReference type="NCBI Taxonomy" id="188144"/>
    <lineage>
        <taxon>Bacteria</taxon>
        <taxon>Pseudomonadati</taxon>
        <taxon>Pseudomonadota</taxon>
        <taxon>Gammaproteobacteria</taxon>
        <taxon>Vibrionales</taxon>
        <taxon>Vibrionaceae</taxon>
        <taxon>Enterovibrio</taxon>
    </lineage>
</organism>
<feature type="chain" id="PRO_5046318905" evidence="2">
    <location>
        <begin position="23"/>
        <end position="249"/>
    </location>
</feature>
<dbReference type="RefSeq" id="WP_017015309.1">
    <property type="nucleotide sequence ID" value="NZ_AJYG02000063.1"/>
</dbReference>